<evidence type="ECO:0000256" key="5">
    <source>
        <dbReference type="RuleBase" id="RU000688"/>
    </source>
</evidence>
<dbReference type="EMBL" id="NEDP02003577">
    <property type="protein sequence ID" value="OWF48360.1"/>
    <property type="molecule type" value="Genomic_DNA"/>
</dbReference>
<keyword evidence="2 5" id="KW-0812">Transmembrane</keyword>
<dbReference type="PRINTS" id="PR00237">
    <property type="entry name" value="GPCRRHODOPSN"/>
</dbReference>
<comment type="similarity">
    <text evidence="5">Belongs to the G-protein coupled receptor 1 family.</text>
</comment>
<dbReference type="InterPro" id="IPR000276">
    <property type="entry name" value="GPCR_Rhodpsn"/>
</dbReference>
<feature type="transmembrane region" description="Helical" evidence="6">
    <location>
        <begin position="119"/>
        <end position="141"/>
    </location>
</feature>
<keyword evidence="5" id="KW-0297">G-protein coupled receptor</keyword>
<evidence type="ECO:0000313" key="8">
    <source>
        <dbReference type="EMBL" id="OWF48360.1"/>
    </source>
</evidence>
<comment type="subcellular location">
    <subcellularLocation>
        <location evidence="1">Membrane</location>
    </subcellularLocation>
</comment>
<keyword evidence="3 6" id="KW-1133">Transmembrane helix</keyword>
<feature type="transmembrane region" description="Helical" evidence="6">
    <location>
        <begin position="161"/>
        <end position="191"/>
    </location>
</feature>
<name>A0A210QHZ6_MIZYE</name>
<dbReference type="Proteomes" id="UP000242188">
    <property type="component" value="Unassembled WGS sequence"/>
</dbReference>
<dbReference type="Pfam" id="PF00001">
    <property type="entry name" value="7tm_1"/>
    <property type="match status" value="1"/>
</dbReference>
<sequence>MNISVYLLPTLIIMGTIGNILTMVVYFRKPMRSFSVGLYLAVYSADNTLILILIYGGSWLAKGTPYREAENLSDLGCRITQYVNRMVMHYGIWLLVVMTLDRYIYVCHPYKANNFCKVFMSKTALILIAIGVTLVSIHSTWTYEFSHGHCFPLLHNIYYVIWNWFSASCLTFLPLLILLILDILLVIGLCTHSHPNREPGTQRISVDLTNTVLGLSLTYLTLAFPATIINVIYYTMPMDRFTDMDFIEELKLATSISNFMNCVNQAFIFFVCVILSSSFRGSLRDIIVRCRQKNEAVSNELTVLTAIKGIPIESSKDTETLV</sequence>
<dbReference type="InterPro" id="IPR017452">
    <property type="entry name" value="GPCR_Rhodpsn_7TM"/>
</dbReference>
<evidence type="ECO:0000256" key="3">
    <source>
        <dbReference type="ARBA" id="ARBA00022989"/>
    </source>
</evidence>
<feature type="transmembrane region" description="Helical" evidence="6">
    <location>
        <begin position="90"/>
        <end position="107"/>
    </location>
</feature>
<evidence type="ECO:0000256" key="2">
    <source>
        <dbReference type="ARBA" id="ARBA00022692"/>
    </source>
</evidence>
<dbReference type="GO" id="GO:0004930">
    <property type="term" value="F:G protein-coupled receptor activity"/>
    <property type="evidence" value="ECO:0007669"/>
    <property type="project" value="UniProtKB-KW"/>
</dbReference>
<dbReference type="PROSITE" id="PS50262">
    <property type="entry name" value="G_PROTEIN_RECEP_F1_2"/>
    <property type="match status" value="1"/>
</dbReference>
<reference evidence="8 9" key="1">
    <citation type="journal article" date="2017" name="Nat. Ecol. Evol.">
        <title>Scallop genome provides insights into evolution of bilaterian karyotype and development.</title>
        <authorList>
            <person name="Wang S."/>
            <person name="Zhang J."/>
            <person name="Jiao W."/>
            <person name="Li J."/>
            <person name="Xun X."/>
            <person name="Sun Y."/>
            <person name="Guo X."/>
            <person name="Huan P."/>
            <person name="Dong B."/>
            <person name="Zhang L."/>
            <person name="Hu X."/>
            <person name="Sun X."/>
            <person name="Wang J."/>
            <person name="Zhao C."/>
            <person name="Wang Y."/>
            <person name="Wang D."/>
            <person name="Huang X."/>
            <person name="Wang R."/>
            <person name="Lv J."/>
            <person name="Li Y."/>
            <person name="Zhang Z."/>
            <person name="Liu B."/>
            <person name="Lu W."/>
            <person name="Hui Y."/>
            <person name="Liang J."/>
            <person name="Zhou Z."/>
            <person name="Hou R."/>
            <person name="Li X."/>
            <person name="Liu Y."/>
            <person name="Li H."/>
            <person name="Ning X."/>
            <person name="Lin Y."/>
            <person name="Zhao L."/>
            <person name="Xing Q."/>
            <person name="Dou J."/>
            <person name="Li Y."/>
            <person name="Mao J."/>
            <person name="Guo H."/>
            <person name="Dou H."/>
            <person name="Li T."/>
            <person name="Mu C."/>
            <person name="Jiang W."/>
            <person name="Fu Q."/>
            <person name="Fu X."/>
            <person name="Miao Y."/>
            <person name="Liu J."/>
            <person name="Yu Q."/>
            <person name="Li R."/>
            <person name="Liao H."/>
            <person name="Li X."/>
            <person name="Kong Y."/>
            <person name="Jiang Z."/>
            <person name="Chourrout D."/>
            <person name="Li R."/>
            <person name="Bao Z."/>
        </authorList>
    </citation>
    <scope>NUCLEOTIDE SEQUENCE [LARGE SCALE GENOMIC DNA]</scope>
    <source>
        <strain evidence="8 9">PY_sf001</strain>
    </source>
</reference>
<dbReference type="GO" id="GO:0016020">
    <property type="term" value="C:membrane"/>
    <property type="evidence" value="ECO:0007669"/>
    <property type="project" value="UniProtKB-SubCell"/>
</dbReference>
<dbReference type="PANTHER" id="PTHR46641:SF25">
    <property type="entry name" value="CNMAMIDE RECEPTOR-RELATED"/>
    <property type="match status" value="1"/>
</dbReference>
<feature type="transmembrane region" description="Helical" evidence="6">
    <location>
        <begin position="212"/>
        <end position="236"/>
    </location>
</feature>
<gene>
    <name evidence="8" type="ORF">KP79_PYT18710</name>
</gene>
<evidence type="ECO:0000259" key="7">
    <source>
        <dbReference type="PROSITE" id="PS50262"/>
    </source>
</evidence>
<feature type="transmembrane region" description="Helical" evidence="6">
    <location>
        <begin position="256"/>
        <end position="279"/>
    </location>
</feature>
<evidence type="ECO:0000256" key="4">
    <source>
        <dbReference type="ARBA" id="ARBA00023136"/>
    </source>
</evidence>
<dbReference type="OrthoDB" id="9990906at2759"/>
<keyword evidence="5" id="KW-0807">Transducer</keyword>
<protein>
    <submittedName>
        <fullName evidence="8">G-protein coupled receptor B0563.6</fullName>
    </submittedName>
</protein>
<dbReference type="PANTHER" id="PTHR46641">
    <property type="entry name" value="FMRFAMIDE RECEPTOR-RELATED"/>
    <property type="match status" value="1"/>
</dbReference>
<dbReference type="Gene3D" id="1.20.1070.10">
    <property type="entry name" value="Rhodopsin 7-helix transmembrane proteins"/>
    <property type="match status" value="1"/>
</dbReference>
<comment type="caution">
    <text evidence="8">The sequence shown here is derived from an EMBL/GenBank/DDBJ whole genome shotgun (WGS) entry which is preliminary data.</text>
</comment>
<proteinExistence type="inferred from homology"/>
<evidence type="ECO:0000256" key="1">
    <source>
        <dbReference type="ARBA" id="ARBA00004370"/>
    </source>
</evidence>
<accession>A0A210QHZ6</accession>
<feature type="domain" description="G-protein coupled receptors family 1 profile" evidence="7">
    <location>
        <begin position="18"/>
        <end position="269"/>
    </location>
</feature>
<keyword evidence="9" id="KW-1185">Reference proteome</keyword>
<dbReference type="SUPFAM" id="SSF81321">
    <property type="entry name" value="Family A G protein-coupled receptor-like"/>
    <property type="match status" value="1"/>
</dbReference>
<feature type="transmembrane region" description="Helical" evidence="6">
    <location>
        <begin position="38"/>
        <end position="61"/>
    </location>
</feature>
<dbReference type="PROSITE" id="PS00237">
    <property type="entry name" value="G_PROTEIN_RECEP_F1_1"/>
    <property type="match status" value="1"/>
</dbReference>
<keyword evidence="5 8" id="KW-0675">Receptor</keyword>
<dbReference type="InterPro" id="IPR052954">
    <property type="entry name" value="GPCR-Ligand_Int"/>
</dbReference>
<dbReference type="AlphaFoldDB" id="A0A210QHZ6"/>
<evidence type="ECO:0000256" key="6">
    <source>
        <dbReference type="SAM" id="Phobius"/>
    </source>
</evidence>
<organism evidence="8 9">
    <name type="scientific">Mizuhopecten yessoensis</name>
    <name type="common">Japanese scallop</name>
    <name type="synonym">Patinopecten yessoensis</name>
    <dbReference type="NCBI Taxonomy" id="6573"/>
    <lineage>
        <taxon>Eukaryota</taxon>
        <taxon>Metazoa</taxon>
        <taxon>Spiralia</taxon>
        <taxon>Lophotrochozoa</taxon>
        <taxon>Mollusca</taxon>
        <taxon>Bivalvia</taxon>
        <taxon>Autobranchia</taxon>
        <taxon>Pteriomorphia</taxon>
        <taxon>Pectinida</taxon>
        <taxon>Pectinoidea</taxon>
        <taxon>Pectinidae</taxon>
        <taxon>Mizuhopecten</taxon>
    </lineage>
</organism>
<evidence type="ECO:0000313" key="9">
    <source>
        <dbReference type="Proteomes" id="UP000242188"/>
    </source>
</evidence>
<keyword evidence="4 6" id="KW-0472">Membrane</keyword>
<feature type="transmembrane region" description="Helical" evidence="6">
    <location>
        <begin position="6"/>
        <end position="26"/>
    </location>
</feature>